<dbReference type="SUPFAM" id="SSF100950">
    <property type="entry name" value="NagB/RpiA/CoA transferase-like"/>
    <property type="match status" value="1"/>
</dbReference>
<dbReference type="InterPro" id="IPR001034">
    <property type="entry name" value="DeoR_HTH"/>
</dbReference>
<dbReference type="InterPro" id="IPR050313">
    <property type="entry name" value="Carb_Metab_HTH_regulators"/>
</dbReference>
<dbReference type="PRINTS" id="PR00035">
    <property type="entry name" value="HTHGNTR"/>
</dbReference>
<keyword evidence="2" id="KW-0805">Transcription regulation</keyword>
<evidence type="ECO:0000313" key="6">
    <source>
        <dbReference type="EMBL" id="TCT10774.1"/>
    </source>
</evidence>
<dbReference type="PROSITE" id="PS51000">
    <property type="entry name" value="HTH_DEOR_2"/>
    <property type="match status" value="1"/>
</dbReference>
<dbReference type="PRINTS" id="PR00037">
    <property type="entry name" value="HTHLACR"/>
</dbReference>
<dbReference type="InterPro" id="IPR018356">
    <property type="entry name" value="Tscrpt_reg_HTH_DeoR_CS"/>
</dbReference>
<evidence type="ECO:0000259" key="5">
    <source>
        <dbReference type="PROSITE" id="PS51000"/>
    </source>
</evidence>
<dbReference type="Pfam" id="PF00455">
    <property type="entry name" value="DeoRC"/>
    <property type="match status" value="1"/>
</dbReference>
<evidence type="ECO:0000256" key="2">
    <source>
        <dbReference type="ARBA" id="ARBA00023015"/>
    </source>
</evidence>
<evidence type="ECO:0000256" key="1">
    <source>
        <dbReference type="ARBA" id="ARBA00022491"/>
    </source>
</evidence>
<organism evidence="6 7">
    <name type="scientific">Tepidamorphus gemmatus</name>
    <dbReference type="NCBI Taxonomy" id="747076"/>
    <lineage>
        <taxon>Bacteria</taxon>
        <taxon>Pseudomonadati</taxon>
        <taxon>Pseudomonadota</taxon>
        <taxon>Alphaproteobacteria</taxon>
        <taxon>Hyphomicrobiales</taxon>
        <taxon>Tepidamorphaceae</taxon>
        <taxon>Tepidamorphus</taxon>
    </lineage>
</organism>
<dbReference type="Pfam" id="PF08220">
    <property type="entry name" value="HTH_DeoR"/>
    <property type="match status" value="1"/>
</dbReference>
<feature type="domain" description="HTH deoR-type" evidence="5">
    <location>
        <begin position="3"/>
        <end position="58"/>
    </location>
</feature>
<comment type="caution">
    <text evidence="6">The sequence shown here is derived from an EMBL/GenBank/DDBJ whole genome shotgun (WGS) entry which is preliminary data.</text>
</comment>
<reference evidence="6 7" key="1">
    <citation type="submission" date="2019-03" db="EMBL/GenBank/DDBJ databases">
        <title>Genomic Encyclopedia of Type Strains, Phase IV (KMG-IV): sequencing the most valuable type-strain genomes for metagenomic binning, comparative biology and taxonomic classification.</title>
        <authorList>
            <person name="Goeker M."/>
        </authorList>
    </citation>
    <scope>NUCLEOTIDE SEQUENCE [LARGE SCALE GENOMIC DNA]</scope>
    <source>
        <strain evidence="6 7">DSM 19345</strain>
    </source>
</reference>
<dbReference type="GO" id="GO:0003700">
    <property type="term" value="F:DNA-binding transcription factor activity"/>
    <property type="evidence" value="ECO:0007669"/>
    <property type="project" value="InterPro"/>
</dbReference>
<accession>A0A4R3MAY8</accession>
<dbReference type="RefSeq" id="WP_245499718.1">
    <property type="nucleotide sequence ID" value="NZ_SMAK01000005.1"/>
</dbReference>
<keyword evidence="4" id="KW-0804">Transcription</keyword>
<keyword evidence="1" id="KW-0678">Repressor</keyword>
<dbReference type="Proteomes" id="UP000295678">
    <property type="component" value="Unassembled WGS sequence"/>
</dbReference>
<keyword evidence="7" id="KW-1185">Reference proteome</keyword>
<evidence type="ECO:0000313" key="7">
    <source>
        <dbReference type="Proteomes" id="UP000295678"/>
    </source>
</evidence>
<dbReference type="AlphaFoldDB" id="A0A4R3MAY8"/>
<dbReference type="InterPro" id="IPR036390">
    <property type="entry name" value="WH_DNA-bd_sf"/>
</dbReference>
<dbReference type="SUPFAM" id="SSF46785">
    <property type="entry name" value="Winged helix' DNA-binding domain"/>
    <property type="match status" value="1"/>
</dbReference>
<dbReference type="InterPro" id="IPR036388">
    <property type="entry name" value="WH-like_DNA-bd_sf"/>
</dbReference>
<dbReference type="Gene3D" id="3.40.50.1360">
    <property type="match status" value="1"/>
</dbReference>
<dbReference type="PROSITE" id="PS00894">
    <property type="entry name" value="HTH_DEOR_1"/>
    <property type="match status" value="1"/>
</dbReference>
<dbReference type="InterPro" id="IPR000524">
    <property type="entry name" value="Tscrpt_reg_HTH_GntR"/>
</dbReference>
<dbReference type="InterPro" id="IPR037171">
    <property type="entry name" value="NagB/RpiA_transferase-like"/>
</dbReference>
<evidence type="ECO:0000256" key="4">
    <source>
        <dbReference type="ARBA" id="ARBA00023163"/>
    </source>
</evidence>
<dbReference type="Gene3D" id="1.10.10.10">
    <property type="entry name" value="Winged helix-like DNA-binding domain superfamily/Winged helix DNA-binding domain"/>
    <property type="match status" value="1"/>
</dbReference>
<dbReference type="PANTHER" id="PTHR30363">
    <property type="entry name" value="HTH-TYPE TRANSCRIPTIONAL REGULATOR SRLR-RELATED"/>
    <property type="match status" value="1"/>
</dbReference>
<name>A0A4R3MAY8_9HYPH</name>
<gene>
    <name evidence="6" type="ORF">EDC22_105275</name>
</gene>
<dbReference type="InterPro" id="IPR014036">
    <property type="entry name" value="DeoR-like_C"/>
</dbReference>
<dbReference type="PANTHER" id="PTHR30363:SF4">
    <property type="entry name" value="GLYCEROL-3-PHOSPHATE REGULON REPRESSOR"/>
    <property type="match status" value="1"/>
</dbReference>
<protein>
    <submittedName>
        <fullName evidence="6">DeoR family transcriptional regulator</fullName>
    </submittedName>
</protein>
<evidence type="ECO:0000256" key="3">
    <source>
        <dbReference type="ARBA" id="ARBA00023125"/>
    </source>
</evidence>
<dbReference type="SMART" id="SM00420">
    <property type="entry name" value="HTH_DEOR"/>
    <property type="match status" value="1"/>
</dbReference>
<keyword evidence="3" id="KW-0238">DNA-binding</keyword>
<sequence>MSKAERHDRIVAELRAAPAMRVSDLAERLGVSRETIRRDLAELDQKGLISRTYGGAVSPITYEPALAERQALMVEERERIAEAAVALVGRNDILMIGGGATTLHFARRLATEPLPLTVITHAFSIAMTLSANPLIKVLMLPGLYDGREGLIHGADTLDALNRFRANRAFLGASGLTEEGPNDAGIAPAAVYGAMMRRAAATCVLADHSKFERPSLTVYGPWSRLTTLVTDQTPRGALAAALARADVQVIVAGSGAPGVSRA</sequence>
<proteinExistence type="predicted"/>
<dbReference type="GO" id="GO:0003677">
    <property type="term" value="F:DNA binding"/>
    <property type="evidence" value="ECO:0007669"/>
    <property type="project" value="UniProtKB-KW"/>
</dbReference>
<dbReference type="EMBL" id="SMAK01000005">
    <property type="protein sequence ID" value="TCT10774.1"/>
    <property type="molecule type" value="Genomic_DNA"/>
</dbReference>
<dbReference type="SMART" id="SM01134">
    <property type="entry name" value="DeoRC"/>
    <property type="match status" value="1"/>
</dbReference>